<sequence>MLASWKDISADISVSFLSFLMWALEKLSSLVFSSAEETNRNATWMNEGQDPTNSLVPYQTGKQRAEQKLKGYFSLAKAEIDKALWAEENGLSGEAIKHYKAAQLVLAEGLSVCRSLPAGHASEITNMYKEKMLKWRNEVNQRLQVLSKRASVGMASSKGFAKPMLGSLIRSSSFSGATSSTGAKGNEALLPKGVDSRLAAVIENEILDRSPAVKWDSIAGLEKAKQTLMEMVILPIRRSDLFTGLRKPARGLLLFGPPGNGKTLLAKAVASESSATFFCISASSLTSKWVGEGEKLMRALFGVAKARQPSVIFIDEIDSIMSARSSNEHEASRRLKSEFLIQVDGVMSNDEDRVVIMGATNRPEEIDDAVRRRLVKRIYVPLPSLSTRKDLLSKLLRGSAYSLPQVDIEQIAHLTDGYSGSDLHALCQEAAMIPIRELGSHVNTVKADQVRSLKYTDFQQAMRSIRPSISKDQLQHFELWNQSYGSN</sequence>
<keyword evidence="1" id="KW-0150">Chloroplast</keyword>
<keyword evidence="4 9" id="KW-0067">ATP-binding</keyword>
<dbReference type="GO" id="GO:0008568">
    <property type="term" value="F:microtubule severing ATPase activity"/>
    <property type="evidence" value="ECO:0007669"/>
    <property type="project" value="UniProtKB-EC"/>
</dbReference>
<dbReference type="InterPro" id="IPR050304">
    <property type="entry name" value="MT-severing_AAA_ATPase"/>
</dbReference>
<proteinExistence type="inferred from homology"/>
<keyword evidence="5" id="KW-0472">Membrane</keyword>
<dbReference type="GO" id="GO:0005524">
    <property type="term" value="F:ATP binding"/>
    <property type="evidence" value="ECO:0007669"/>
    <property type="project" value="UniProtKB-KW"/>
</dbReference>
<dbReference type="Gene3D" id="3.40.50.300">
    <property type="entry name" value="P-loop containing nucleotide triphosphate hydrolases"/>
    <property type="match status" value="1"/>
</dbReference>
<keyword evidence="14" id="KW-1185">Reference proteome</keyword>
<dbReference type="InterPro" id="IPR003959">
    <property type="entry name" value="ATPase_AAA_core"/>
</dbReference>
<feature type="domain" description="AAA+ ATPase" evidence="11">
    <location>
        <begin position="248"/>
        <end position="384"/>
    </location>
</feature>
<gene>
    <name evidence="13" type="ORF">GOP47_0006878</name>
</gene>
<dbReference type="FunFam" id="3.40.50.300:FF:000958">
    <property type="entry name" value="Spastin, putative"/>
    <property type="match status" value="1"/>
</dbReference>
<dbReference type="Pfam" id="PF09336">
    <property type="entry name" value="Vps4_C"/>
    <property type="match status" value="1"/>
</dbReference>
<dbReference type="Pfam" id="PF00004">
    <property type="entry name" value="AAA"/>
    <property type="match status" value="1"/>
</dbReference>
<evidence type="ECO:0000256" key="5">
    <source>
        <dbReference type="ARBA" id="ARBA00023136"/>
    </source>
</evidence>
<keyword evidence="6" id="KW-0413">Isomerase</keyword>
<evidence type="ECO:0000259" key="11">
    <source>
        <dbReference type="SMART" id="SM00382"/>
    </source>
</evidence>
<dbReference type="SMART" id="SM00745">
    <property type="entry name" value="MIT"/>
    <property type="match status" value="1"/>
</dbReference>
<dbReference type="InterPro" id="IPR003960">
    <property type="entry name" value="ATPase_AAA_CS"/>
</dbReference>
<dbReference type="PROSITE" id="PS00674">
    <property type="entry name" value="AAA"/>
    <property type="match status" value="1"/>
</dbReference>
<dbReference type="PANTHER" id="PTHR23074">
    <property type="entry name" value="AAA DOMAIN-CONTAINING"/>
    <property type="match status" value="1"/>
</dbReference>
<name>A0A9D4ZMH2_ADICA</name>
<organism evidence="13 14">
    <name type="scientific">Adiantum capillus-veneris</name>
    <name type="common">Maidenhair fern</name>
    <dbReference type="NCBI Taxonomy" id="13818"/>
    <lineage>
        <taxon>Eukaryota</taxon>
        <taxon>Viridiplantae</taxon>
        <taxon>Streptophyta</taxon>
        <taxon>Embryophyta</taxon>
        <taxon>Tracheophyta</taxon>
        <taxon>Polypodiopsida</taxon>
        <taxon>Polypodiidae</taxon>
        <taxon>Polypodiales</taxon>
        <taxon>Pteridineae</taxon>
        <taxon>Pteridaceae</taxon>
        <taxon>Vittarioideae</taxon>
        <taxon>Adiantum</taxon>
    </lineage>
</organism>
<evidence type="ECO:0000256" key="2">
    <source>
        <dbReference type="ARBA" id="ARBA00022701"/>
    </source>
</evidence>
<feature type="domain" description="MIT" evidence="12">
    <location>
        <begin position="69"/>
        <end position="145"/>
    </location>
</feature>
<dbReference type="Pfam" id="PF17862">
    <property type="entry name" value="AAA_lid_3"/>
    <property type="match status" value="1"/>
</dbReference>
<evidence type="ECO:0000313" key="14">
    <source>
        <dbReference type="Proteomes" id="UP000886520"/>
    </source>
</evidence>
<dbReference type="SUPFAM" id="SSF52540">
    <property type="entry name" value="P-loop containing nucleoside triphosphate hydrolases"/>
    <property type="match status" value="1"/>
</dbReference>
<dbReference type="InterPro" id="IPR007330">
    <property type="entry name" value="MIT_dom"/>
</dbReference>
<accession>A0A9D4ZMH2</accession>
<dbReference type="InterPro" id="IPR003593">
    <property type="entry name" value="AAA+_ATPase"/>
</dbReference>
<dbReference type="InterPro" id="IPR041569">
    <property type="entry name" value="AAA_lid_3"/>
</dbReference>
<evidence type="ECO:0000256" key="9">
    <source>
        <dbReference type="RuleBase" id="RU003651"/>
    </source>
</evidence>
<evidence type="ECO:0000313" key="13">
    <source>
        <dbReference type="EMBL" id="KAI5079207.1"/>
    </source>
</evidence>
<keyword evidence="1" id="KW-0934">Plastid</keyword>
<dbReference type="AlphaFoldDB" id="A0A9D4ZMH2"/>
<dbReference type="FunFam" id="1.10.8.60:FF:000022">
    <property type="entry name" value="Fidgetin like 1"/>
    <property type="match status" value="1"/>
</dbReference>
<evidence type="ECO:0000256" key="4">
    <source>
        <dbReference type="ARBA" id="ARBA00022840"/>
    </source>
</evidence>
<keyword evidence="2" id="KW-0493">Microtubule</keyword>
<dbReference type="Gene3D" id="1.10.8.60">
    <property type="match status" value="1"/>
</dbReference>
<dbReference type="EC" id="5.6.1.1" evidence="8"/>
<dbReference type="OrthoDB" id="10251136at2759"/>
<dbReference type="PANTHER" id="PTHR23074:SF86">
    <property type="entry name" value="SPASTIN"/>
    <property type="match status" value="1"/>
</dbReference>
<comment type="catalytic activity">
    <reaction evidence="7">
        <text>n ATP + n H2O + a microtubule = n ADP + n phosphate + (n+1) alpha/beta tubulin heterodimers.</text>
        <dbReference type="EC" id="5.6.1.1"/>
    </reaction>
</comment>
<keyword evidence="10" id="KW-0732">Signal</keyword>
<evidence type="ECO:0000256" key="6">
    <source>
        <dbReference type="ARBA" id="ARBA00023235"/>
    </source>
</evidence>
<dbReference type="Gene3D" id="1.20.58.80">
    <property type="entry name" value="Phosphotransferase system, lactose/cellobiose-type IIA subunit"/>
    <property type="match status" value="1"/>
</dbReference>
<feature type="signal peptide" evidence="10">
    <location>
        <begin position="1"/>
        <end position="35"/>
    </location>
</feature>
<dbReference type="SMART" id="SM00382">
    <property type="entry name" value="AAA"/>
    <property type="match status" value="1"/>
</dbReference>
<keyword evidence="3 9" id="KW-0547">Nucleotide-binding</keyword>
<dbReference type="EMBL" id="JABFUD020000006">
    <property type="protein sequence ID" value="KAI5079207.1"/>
    <property type="molecule type" value="Genomic_DNA"/>
</dbReference>
<reference evidence="13" key="1">
    <citation type="submission" date="2021-01" db="EMBL/GenBank/DDBJ databases">
        <title>Adiantum capillus-veneris genome.</title>
        <authorList>
            <person name="Fang Y."/>
            <person name="Liao Q."/>
        </authorList>
    </citation>
    <scope>NUCLEOTIDE SEQUENCE</scope>
    <source>
        <strain evidence="13">H3</strain>
        <tissue evidence="13">Leaf</tissue>
    </source>
</reference>
<evidence type="ECO:0000256" key="7">
    <source>
        <dbReference type="ARBA" id="ARBA00036378"/>
    </source>
</evidence>
<comment type="similarity">
    <text evidence="9">Belongs to the AAA ATPase family.</text>
</comment>
<dbReference type="Proteomes" id="UP000886520">
    <property type="component" value="Chromosome 6"/>
</dbReference>
<evidence type="ECO:0000256" key="3">
    <source>
        <dbReference type="ARBA" id="ARBA00022741"/>
    </source>
</evidence>
<protein>
    <recommendedName>
        <fullName evidence="8">microtubule-severing ATPase</fullName>
        <ecNumber evidence="8">5.6.1.1</ecNumber>
    </recommendedName>
</protein>
<dbReference type="InterPro" id="IPR015415">
    <property type="entry name" value="Spast_Vps4_C"/>
</dbReference>
<feature type="chain" id="PRO_5039722199" description="microtubule-severing ATPase" evidence="10">
    <location>
        <begin position="36"/>
        <end position="487"/>
    </location>
</feature>
<dbReference type="InterPro" id="IPR027417">
    <property type="entry name" value="P-loop_NTPase"/>
</dbReference>
<evidence type="ECO:0000259" key="12">
    <source>
        <dbReference type="SMART" id="SM00745"/>
    </source>
</evidence>
<comment type="caution">
    <text evidence="13">The sequence shown here is derived from an EMBL/GenBank/DDBJ whole genome shotgun (WGS) entry which is preliminary data.</text>
</comment>
<dbReference type="GO" id="GO:0016887">
    <property type="term" value="F:ATP hydrolysis activity"/>
    <property type="evidence" value="ECO:0007669"/>
    <property type="project" value="InterPro"/>
</dbReference>
<dbReference type="GO" id="GO:0005874">
    <property type="term" value="C:microtubule"/>
    <property type="evidence" value="ECO:0007669"/>
    <property type="project" value="UniProtKB-KW"/>
</dbReference>
<evidence type="ECO:0000256" key="10">
    <source>
        <dbReference type="SAM" id="SignalP"/>
    </source>
</evidence>
<evidence type="ECO:0000256" key="8">
    <source>
        <dbReference type="ARBA" id="ARBA00038871"/>
    </source>
</evidence>
<evidence type="ECO:0000256" key="1">
    <source>
        <dbReference type="ARBA" id="ARBA00022528"/>
    </source>
</evidence>